<evidence type="ECO:0000256" key="5">
    <source>
        <dbReference type="ARBA" id="ARBA00022786"/>
    </source>
</evidence>
<dbReference type="CDD" id="cd00201">
    <property type="entry name" value="WW"/>
    <property type="match status" value="4"/>
</dbReference>
<dbReference type="Pfam" id="PF00168">
    <property type="entry name" value="C2"/>
    <property type="match status" value="1"/>
</dbReference>
<evidence type="ECO:0000256" key="4">
    <source>
        <dbReference type="ARBA" id="ARBA00022737"/>
    </source>
</evidence>
<feature type="region of interest" description="Disordered" evidence="9">
    <location>
        <begin position="1"/>
        <end position="23"/>
    </location>
</feature>
<keyword evidence="4" id="KW-0677">Repeat</keyword>
<dbReference type="GO" id="GO:0005737">
    <property type="term" value="C:cytoplasm"/>
    <property type="evidence" value="ECO:0007669"/>
    <property type="project" value="UniProtKB-ARBA"/>
</dbReference>
<dbReference type="PROSITE" id="PS01159">
    <property type="entry name" value="WW_DOMAIN_1"/>
    <property type="match status" value="4"/>
</dbReference>
<dbReference type="InterPro" id="IPR000008">
    <property type="entry name" value="C2_dom"/>
</dbReference>
<dbReference type="SUPFAM" id="SSF56204">
    <property type="entry name" value="Hect, E3 ligase catalytic domain"/>
    <property type="match status" value="1"/>
</dbReference>
<evidence type="ECO:0000259" key="12">
    <source>
        <dbReference type="PROSITE" id="PS50237"/>
    </source>
</evidence>
<gene>
    <name evidence="13" type="ORF">BV898_02625</name>
</gene>
<evidence type="ECO:0000256" key="2">
    <source>
        <dbReference type="ARBA" id="ARBA00004906"/>
    </source>
</evidence>
<feature type="active site" description="Glycyl thioester intermediate" evidence="7 8">
    <location>
        <position position="857"/>
    </location>
</feature>
<feature type="domain" description="HECT" evidence="12">
    <location>
        <begin position="555"/>
        <end position="889"/>
    </location>
</feature>
<evidence type="ECO:0000256" key="3">
    <source>
        <dbReference type="ARBA" id="ARBA00022679"/>
    </source>
</evidence>
<feature type="region of interest" description="Disordered" evidence="9">
    <location>
        <begin position="263"/>
        <end position="309"/>
    </location>
</feature>
<dbReference type="PANTHER" id="PTHR11254">
    <property type="entry name" value="HECT DOMAIN UBIQUITIN-PROTEIN LIGASE"/>
    <property type="match status" value="1"/>
</dbReference>
<keyword evidence="14" id="KW-1185">Reference proteome</keyword>
<dbReference type="PANTHER" id="PTHR11254:SF429">
    <property type="entry name" value="E3 UBIQUITIN-PROTEIN LIGASE SU(DX)"/>
    <property type="match status" value="1"/>
</dbReference>
<feature type="domain" description="WW" evidence="11">
    <location>
        <begin position="310"/>
        <end position="343"/>
    </location>
</feature>
<dbReference type="FunFam" id="3.30.2160.10:FF:000003">
    <property type="entry name" value="E3 ubiquitin-protein ligase"/>
    <property type="match status" value="1"/>
</dbReference>
<keyword evidence="3 6" id="KW-0808">Transferase</keyword>
<dbReference type="PIRSF" id="PIRSF001569">
    <property type="entry name" value="E3_ub_ligase_SMURF1"/>
    <property type="match status" value="1"/>
</dbReference>
<dbReference type="InterPro" id="IPR036020">
    <property type="entry name" value="WW_dom_sf"/>
</dbReference>
<dbReference type="SMART" id="SM00119">
    <property type="entry name" value="HECTc"/>
    <property type="match status" value="1"/>
</dbReference>
<dbReference type="EC" id="2.3.2.26" evidence="6"/>
<proteinExistence type="predicted"/>
<comment type="catalytic activity">
    <reaction evidence="1 6">
        <text>S-ubiquitinyl-[E2 ubiquitin-conjugating enzyme]-L-cysteine + [acceptor protein]-L-lysine = [E2 ubiquitin-conjugating enzyme]-L-cysteine + N(6)-ubiquitinyl-[acceptor protein]-L-lysine.</text>
        <dbReference type="EC" id="2.3.2.26"/>
    </reaction>
</comment>
<dbReference type="GO" id="GO:0016567">
    <property type="term" value="P:protein ubiquitination"/>
    <property type="evidence" value="ECO:0007669"/>
    <property type="project" value="UniProtKB-UniPathway"/>
</dbReference>
<reference evidence="14" key="1">
    <citation type="submission" date="2017-01" db="EMBL/GenBank/DDBJ databases">
        <title>Comparative genomics of anhydrobiosis in the tardigrade Hypsibius dujardini.</title>
        <authorList>
            <person name="Yoshida Y."/>
            <person name="Koutsovoulos G."/>
            <person name="Laetsch D."/>
            <person name="Stevens L."/>
            <person name="Kumar S."/>
            <person name="Horikawa D."/>
            <person name="Ishino K."/>
            <person name="Komine S."/>
            <person name="Tomita M."/>
            <person name="Blaxter M."/>
            <person name="Arakawa K."/>
        </authorList>
    </citation>
    <scope>NUCLEOTIDE SEQUENCE [LARGE SCALE GENOMIC DNA]</scope>
    <source>
        <strain evidence="14">Z151</strain>
    </source>
</reference>
<feature type="region of interest" description="Disordered" evidence="9">
    <location>
        <begin position="161"/>
        <end position="186"/>
    </location>
</feature>
<feature type="compositionally biased region" description="Low complexity" evidence="9">
    <location>
        <begin position="279"/>
        <end position="294"/>
    </location>
</feature>
<dbReference type="Pfam" id="PF00632">
    <property type="entry name" value="HECT"/>
    <property type="match status" value="1"/>
</dbReference>
<feature type="domain" description="WW" evidence="11">
    <location>
        <begin position="419"/>
        <end position="453"/>
    </location>
</feature>
<dbReference type="FunFam" id="3.30.2410.10:FF:000002">
    <property type="entry name" value="E3 ubiquitin-protein ligase HECW2"/>
    <property type="match status" value="1"/>
</dbReference>
<dbReference type="PROSITE" id="PS50237">
    <property type="entry name" value="HECT"/>
    <property type="match status" value="1"/>
</dbReference>
<organism evidence="13 14">
    <name type="scientific">Hypsibius exemplaris</name>
    <name type="common">Freshwater tardigrade</name>
    <dbReference type="NCBI Taxonomy" id="2072580"/>
    <lineage>
        <taxon>Eukaryota</taxon>
        <taxon>Metazoa</taxon>
        <taxon>Ecdysozoa</taxon>
        <taxon>Tardigrada</taxon>
        <taxon>Eutardigrada</taxon>
        <taxon>Parachela</taxon>
        <taxon>Hypsibioidea</taxon>
        <taxon>Hypsibiidae</taxon>
        <taxon>Hypsibius</taxon>
    </lineage>
</organism>
<feature type="domain" description="C2" evidence="10">
    <location>
        <begin position="12"/>
        <end position="130"/>
    </location>
</feature>
<accession>A0A1W0X7J8</accession>
<feature type="region of interest" description="Disordered" evidence="9">
    <location>
        <begin position="206"/>
        <end position="245"/>
    </location>
</feature>
<protein>
    <recommendedName>
        <fullName evidence="6">E3 ubiquitin-protein ligase</fullName>
        <ecNumber evidence="6">2.3.2.26</ecNumber>
    </recommendedName>
</protein>
<dbReference type="Gene3D" id="3.30.2410.10">
    <property type="entry name" value="Hect, E3 ligase catalytic domain"/>
    <property type="match status" value="1"/>
</dbReference>
<dbReference type="GO" id="GO:0061630">
    <property type="term" value="F:ubiquitin protein ligase activity"/>
    <property type="evidence" value="ECO:0007669"/>
    <property type="project" value="UniProtKB-EC"/>
</dbReference>
<dbReference type="GO" id="GO:0043161">
    <property type="term" value="P:proteasome-mediated ubiquitin-dependent protein catabolic process"/>
    <property type="evidence" value="ECO:0007669"/>
    <property type="project" value="TreeGrafter"/>
</dbReference>
<feature type="compositionally biased region" description="Polar residues" evidence="9">
    <location>
        <begin position="268"/>
        <end position="278"/>
    </location>
</feature>
<dbReference type="SMART" id="SM00239">
    <property type="entry name" value="C2"/>
    <property type="match status" value="1"/>
</dbReference>
<dbReference type="CDD" id="cd04021">
    <property type="entry name" value="C2_E3_ubiquitin_ligase"/>
    <property type="match status" value="1"/>
</dbReference>
<dbReference type="Pfam" id="PF00397">
    <property type="entry name" value="WW"/>
    <property type="match status" value="4"/>
</dbReference>
<dbReference type="InterPro" id="IPR035892">
    <property type="entry name" value="C2_domain_sf"/>
</dbReference>
<dbReference type="Gene3D" id="3.30.2160.10">
    <property type="entry name" value="Hect, E3 ligase catalytic domain"/>
    <property type="match status" value="1"/>
</dbReference>
<evidence type="ECO:0000259" key="11">
    <source>
        <dbReference type="PROSITE" id="PS50020"/>
    </source>
</evidence>
<dbReference type="Gene3D" id="2.60.40.150">
    <property type="entry name" value="C2 domain"/>
    <property type="match status" value="1"/>
</dbReference>
<dbReference type="FunFam" id="3.90.1750.10:FF:000079">
    <property type="entry name" value="E3 ubiquitin-protein ligase"/>
    <property type="match status" value="1"/>
</dbReference>
<evidence type="ECO:0000256" key="1">
    <source>
        <dbReference type="ARBA" id="ARBA00000885"/>
    </source>
</evidence>
<dbReference type="Proteomes" id="UP000192578">
    <property type="component" value="Unassembled WGS sequence"/>
</dbReference>
<comment type="caution">
    <text evidence="13">The sequence shown here is derived from an EMBL/GenBank/DDBJ whole genome shotgun (WGS) entry which is preliminary data.</text>
</comment>
<dbReference type="InterPro" id="IPR001202">
    <property type="entry name" value="WW_dom"/>
</dbReference>
<feature type="domain" description="WW" evidence="11">
    <location>
        <begin position="461"/>
        <end position="494"/>
    </location>
</feature>
<evidence type="ECO:0000256" key="7">
    <source>
        <dbReference type="PIRSR" id="PIRSR001569-1"/>
    </source>
</evidence>
<feature type="compositionally biased region" description="Polar residues" evidence="9">
    <location>
        <begin position="220"/>
        <end position="235"/>
    </location>
</feature>
<dbReference type="PROSITE" id="PS50020">
    <property type="entry name" value="WW_DOMAIN_2"/>
    <property type="match status" value="4"/>
</dbReference>
<dbReference type="SMART" id="SM00456">
    <property type="entry name" value="WW"/>
    <property type="match status" value="4"/>
</dbReference>
<name>A0A1W0X7J8_HYPEX</name>
<dbReference type="FunFam" id="3.90.1750.10:FF:000026">
    <property type="entry name" value="E3 ubiquitin-protein ligase HACE1"/>
    <property type="match status" value="1"/>
</dbReference>
<dbReference type="EMBL" id="MTYJ01000011">
    <property type="protein sequence ID" value="OQV23507.1"/>
    <property type="molecule type" value="Genomic_DNA"/>
</dbReference>
<evidence type="ECO:0000256" key="6">
    <source>
        <dbReference type="PIRNR" id="PIRNR001569"/>
    </source>
</evidence>
<dbReference type="PROSITE" id="PS50004">
    <property type="entry name" value="C2"/>
    <property type="match status" value="1"/>
</dbReference>
<evidence type="ECO:0000313" key="14">
    <source>
        <dbReference type="Proteomes" id="UP000192578"/>
    </source>
</evidence>
<evidence type="ECO:0000313" key="13">
    <source>
        <dbReference type="EMBL" id="OQV23507.1"/>
    </source>
</evidence>
<dbReference type="SUPFAM" id="SSF51045">
    <property type="entry name" value="WW domain"/>
    <property type="match status" value="4"/>
</dbReference>
<dbReference type="InterPro" id="IPR000569">
    <property type="entry name" value="HECT_dom"/>
</dbReference>
<evidence type="ECO:0000259" key="10">
    <source>
        <dbReference type="PROSITE" id="PS50004"/>
    </source>
</evidence>
<dbReference type="InterPro" id="IPR050409">
    <property type="entry name" value="E3_ubiq-protein_ligase"/>
</dbReference>
<feature type="domain" description="WW" evidence="11">
    <location>
        <begin position="342"/>
        <end position="375"/>
    </location>
</feature>
<dbReference type="InterPro" id="IPR024928">
    <property type="entry name" value="E3_ub_ligase_SMURF1"/>
</dbReference>
<dbReference type="UniPathway" id="UPA00143"/>
<dbReference type="AlphaFoldDB" id="A0A1W0X7J8"/>
<evidence type="ECO:0000256" key="9">
    <source>
        <dbReference type="SAM" id="MobiDB-lite"/>
    </source>
</evidence>
<keyword evidence="5 6" id="KW-0833">Ubl conjugation pathway</keyword>
<dbReference type="Gene3D" id="3.90.1750.10">
    <property type="entry name" value="Hect, E3 ligase catalytic domains"/>
    <property type="match status" value="1"/>
</dbReference>
<dbReference type="Gene3D" id="2.20.70.10">
    <property type="match status" value="3"/>
</dbReference>
<sequence length="889" mass="100137">MQNSNGSALTPTEGTGNGPSLSTPATQFYQLQVEIISANLTSKGSGIFGGLNPYVELVVDGQTPKKTEAVKKTSTPKWDDSFTVLVTPYSILELRVLDKRTLKTDSLLGSKKLSLYKVLKEHDGVVDGTEAVLQLKARGSSSSAAGELTVRLSGLRVAMSEIPPPLTSRRPIDPTRSSSEPAINGNGIAPAAAAASYGDVPSVASATSLSSDFGGSGSDVRTSSTDTAPWTSLHSGSPIPNPIATTTSSTAALVAGSSRSNGVLPVAGTSSHNSPAHKNNSPVAAASSNRNSVAKNTSPLPPPNQALLQEPLPQGWEERLDEVGRPYYVDHNSRSTTWERPQPLPQGWESRRDARGRIYYVDHNTRTTTWQRPTANALRNFQQWQTNRTQVMQELDRGSRFLYQQQGGAQATQEDEKLGALPDGWERRMEQGSGRPYYVNHRTRTTQWEDPRTQGSVPDEEPLPEGWEMCVSQDKKTYFIDHNTRTTTFEDPRKGKSNGPKGAYGIPVAYERNFRWKLSQFRYLCQSNQVASHLKLSVGRESLFEESYQQIMRFPAYDLRRRLFISFRGEEGLDYGGIAREWFFMLSHEVLNPMYCLFEYANKTNYGLQINAGSYVNPDHLQYFKFIGRFIAMALFHGKFIYSGFSMPFYKRLLNRKLTMRDIESVDPEFYNSLIWIKDNEIAECDLGLFFSSDFEVLGKVTQHELKPGGAQVAVTDENKEEYLELITQWFFSRGVEDQLRAFMEGFNDVIPQQWLQYFDEKELELMLCGMQEIDVNDWQRNAVYRNYTRASKQVGWFWQYVKDCDNEKRSRLLQFVTGTCRIPVGGFNELMGSNGPQKFCIEKVGKDSWLPRSHTCFNRLDLPPYKSYEQLAEKLTFAIEETEGFSQE</sequence>
<dbReference type="SUPFAM" id="SSF49562">
    <property type="entry name" value="C2 domain (Calcium/lipid-binding domain, CaLB)"/>
    <property type="match status" value="1"/>
</dbReference>
<dbReference type="CDD" id="cd00078">
    <property type="entry name" value="HECTc"/>
    <property type="match status" value="1"/>
</dbReference>
<evidence type="ECO:0000256" key="8">
    <source>
        <dbReference type="PROSITE-ProRule" id="PRU00104"/>
    </source>
</evidence>
<dbReference type="FunFam" id="2.20.70.10:FF:000009">
    <property type="entry name" value="E3 ubiquitin-protein ligase"/>
    <property type="match status" value="1"/>
</dbReference>
<dbReference type="InterPro" id="IPR035983">
    <property type="entry name" value="Hect_E3_ubiquitin_ligase"/>
</dbReference>
<dbReference type="OrthoDB" id="423283at2759"/>
<comment type="pathway">
    <text evidence="2 6">Protein modification; protein ubiquitination.</text>
</comment>